<dbReference type="Proteomes" id="UP000283090">
    <property type="component" value="Unassembled WGS sequence"/>
</dbReference>
<evidence type="ECO:0000256" key="1">
    <source>
        <dbReference type="SAM" id="MobiDB-lite"/>
    </source>
</evidence>
<comment type="caution">
    <text evidence="2">The sequence shown here is derived from an EMBL/GenBank/DDBJ whole genome shotgun (WGS) entry which is preliminary data.</text>
</comment>
<dbReference type="GeneID" id="93582373"/>
<sequence length="184" mass="17560">MYQTAAPQAHRHSANTPNALHGVALGGPPPLSNDCIVAGAVWGPTLADGTPMPQLTHLPANLDVRDLQNQLAAANAALTTANAALTASNTALAAANAALAAHGGGAGGGAGGASGAGGAVGGGATHAQVIAAVDAARGIPGGAAPLPTLQDVMAELAHLRGRADAMQNYVQAKDAAAGGVAFPP</sequence>
<organism evidence="2 3">
    <name type="scientific">Arthrobotrys flagrans</name>
    <name type="common">Nematode-trapping fungus</name>
    <name type="synonym">Trichothecium flagrans</name>
    <dbReference type="NCBI Taxonomy" id="97331"/>
    <lineage>
        <taxon>Eukaryota</taxon>
        <taxon>Fungi</taxon>
        <taxon>Dikarya</taxon>
        <taxon>Ascomycota</taxon>
        <taxon>Pezizomycotina</taxon>
        <taxon>Orbiliomycetes</taxon>
        <taxon>Orbiliales</taxon>
        <taxon>Orbiliaceae</taxon>
        <taxon>Arthrobotrys</taxon>
    </lineage>
</organism>
<proteinExistence type="predicted"/>
<dbReference type="VEuPathDB" id="FungiDB:DFL_000062"/>
<feature type="region of interest" description="Disordered" evidence="1">
    <location>
        <begin position="1"/>
        <end position="21"/>
    </location>
</feature>
<keyword evidence="3" id="KW-1185">Reference proteome</keyword>
<reference evidence="2 3" key="1">
    <citation type="submission" date="2019-01" db="EMBL/GenBank/DDBJ databases">
        <title>Intercellular communication is required for trap formation in the nematode-trapping fungus Duddingtonia flagrans.</title>
        <authorList>
            <person name="Youssar L."/>
            <person name="Wernet V."/>
            <person name="Hensel N."/>
            <person name="Hildebrandt H.-G."/>
            <person name="Fischer R."/>
        </authorList>
    </citation>
    <scope>NUCLEOTIDE SEQUENCE [LARGE SCALE GENOMIC DNA]</scope>
    <source>
        <strain evidence="2 3">CBS H-5679</strain>
    </source>
</reference>
<evidence type="ECO:0000313" key="2">
    <source>
        <dbReference type="EMBL" id="RVD89039.1"/>
    </source>
</evidence>
<name>A0A437ACP4_ARTFL</name>
<gene>
    <name evidence="2" type="ORF">DFL_000062</name>
</gene>
<accession>A0A437ACP4</accession>
<dbReference type="EMBL" id="SAEB01000001">
    <property type="protein sequence ID" value="RVD89039.1"/>
    <property type="molecule type" value="Genomic_DNA"/>
</dbReference>
<dbReference type="RefSeq" id="XP_067494583.1">
    <property type="nucleotide sequence ID" value="XM_067635580.1"/>
</dbReference>
<evidence type="ECO:0000313" key="3">
    <source>
        <dbReference type="Proteomes" id="UP000283090"/>
    </source>
</evidence>
<protein>
    <submittedName>
        <fullName evidence="2">Uncharacterized protein</fullName>
    </submittedName>
</protein>
<dbReference type="AlphaFoldDB" id="A0A437ACP4"/>